<dbReference type="Gene3D" id="1.10.600.10">
    <property type="entry name" value="Farnesyl Diphosphate Synthase"/>
    <property type="match status" value="1"/>
</dbReference>
<dbReference type="SUPFAM" id="SSF48576">
    <property type="entry name" value="Terpenoid synthases"/>
    <property type="match status" value="1"/>
</dbReference>
<gene>
    <name evidence="1" type="ORF">B4U79_18597</name>
</gene>
<evidence type="ECO:0000313" key="1">
    <source>
        <dbReference type="EMBL" id="RWS01140.1"/>
    </source>
</evidence>
<dbReference type="Proteomes" id="UP000285301">
    <property type="component" value="Unassembled WGS sequence"/>
</dbReference>
<dbReference type="InterPro" id="IPR008949">
    <property type="entry name" value="Isoprenoid_synthase_dom_sf"/>
</dbReference>
<proteinExistence type="predicted"/>
<evidence type="ECO:0000313" key="2">
    <source>
        <dbReference type="Proteomes" id="UP000285301"/>
    </source>
</evidence>
<keyword evidence="2" id="KW-1185">Reference proteome</keyword>
<organism evidence="1 2">
    <name type="scientific">Dinothrombium tinctorium</name>
    <dbReference type="NCBI Taxonomy" id="1965070"/>
    <lineage>
        <taxon>Eukaryota</taxon>
        <taxon>Metazoa</taxon>
        <taxon>Ecdysozoa</taxon>
        <taxon>Arthropoda</taxon>
        <taxon>Chelicerata</taxon>
        <taxon>Arachnida</taxon>
        <taxon>Acari</taxon>
        <taxon>Acariformes</taxon>
        <taxon>Trombidiformes</taxon>
        <taxon>Prostigmata</taxon>
        <taxon>Anystina</taxon>
        <taxon>Parasitengona</taxon>
        <taxon>Trombidioidea</taxon>
        <taxon>Trombidiidae</taxon>
        <taxon>Dinothrombium</taxon>
    </lineage>
</organism>
<dbReference type="EMBL" id="NCKU01009780">
    <property type="protein sequence ID" value="RWS01140.1"/>
    <property type="molecule type" value="Genomic_DNA"/>
</dbReference>
<reference evidence="1 2" key="1">
    <citation type="journal article" date="2018" name="Gigascience">
        <title>Genomes of trombidid mites reveal novel predicted allergens and laterally-transferred genes associated with secondary metabolism.</title>
        <authorList>
            <person name="Dong X."/>
            <person name="Chaisiri K."/>
            <person name="Xia D."/>
            <person name="Armstrong S.D."/>
            <person name="Fang Y."/>
            <person name="Donnelly M.J."/>
            <person name="Kadowaki T."/>
            <person name="McGarry J.W."/>
            <person name="Darby A.C."/>
            <person name="Makepeace B.L."/>
        </authorList>
    </citation>
    <scope>NUCLEOTIDE SEQUENCE [LARGE SCALE GENOMIC DNA]</scope>
    <source>
        <strain evidence="1">UoL-WK</strain>
    </source>
</reference>
<accession>A0A3S3Q0J3</accession>
<comment type="caution">
    <text evidence="1">The sequence shown here is derived from an EMBL/GenBank/DDBJ whole genome shotgun (WGS) entry which is preliminary data.</text>
</comment>
<sequence length="117" mass="14058">MAKIIYQELDIPIEPKISPLAKECQEMCELLLDKYNIFDEGMRRHFHERKLIFYSTRAYHYASKEVLQIITNINTWAFIFDDYIETHHNEREETCEHVLQIGYGNLSPKEGEMMRPF</sequence>
<protein>
    <submittedName>
        <fullName evidence="1">Uncharacterized protein</fullName>
    </submittedName>
</protein>
<dbReference type="AlphaFoldDB" id="A0A3S3Q0J3"/>
<name>A0A3S3Q0J3_9ACAR</name>